<evidence type="ECO:0000256" key="2">
    <source>
        <dbReference type="SAM" id="Phobius"/>
    </source>
</evidence>
<feature type="region of interest" description="Disordered" evidence="1">
    <location>
        <begin position="108"/>
        <end position="133"/>
    </location>
</feature>
<protein>
    <submittedName>
        <fullName evidence="3">Uncharacterized protein</fullName>
    </submittedName>
</protein>
<feature type="compositionally biased region" description="Low complexity" evidence="1">
    <location>
        <begin position="12"/>
        <end position="24"/>
    </location>
</feature>
<sequence length="321" mass="34843">MVPPLAPMAGPSSMRDAASACAARALDRGGEQRGLLARSRSHSAGRTSSAADTAAMAGSGRRVPRGRAPSPHHPSPRWPATAGRRKARRASSFLPTWQWRAGPWRWMARSARRRPSKVQRRPDPRGSGGAPSSVAGVLQLARWSSPAMCVARAVTMEGCSPHTRRGDVARQSCGPHHFRSAAFFLTQEAKLLPHRDPHALVLLGFIHGASLLLLGPQVLAFFKKKILQRRKRPCLIPSMHLNPSAKERVCCPVGDLNKRNKTRNKAYEISSLPTAALIGGPSPNATESFAQELVEMSVSDLKFKTASLGTFLSYFQGRCRA</sequence>
<feature type="compositionally biased region" description="Basic residues" evidence="1">
    <location>
        <begin position="110"/>
        <end position="119"/>
    </location>
</feature>
<dbReference type="AlphaFoldDB" id="A0A8T0R4W4"/>
<evidence type="ECO:0000313" key="4">
    <source>
        <dbReference type="Proteomes" id="UP000823388"/>
    </source>
</evidence>
<gene>
    <name evidence="3" type="ORF">PVAP13_6NG322501</name>
</gene>
<evidence type="ECO:0000256" key="1">
    <source>
        <dbReference type="SAM" id="MobiDB-lite"/>
    </source>
</evidence>
<dbReference type="EMBL" id="CM029048">
    <property type="protein sequence ID" value="KAG2580195.1"/>
    <property type="molecule type" value="Genomic_DNA"/>
</dbReference>
<reference evidence="3" key="1">
    <citation type="submission" date="2020-05" db="EMBL/GenBank/DDBJ databases">
        <title>WGS assembly of Panicum virgatum.</title>
        <authorList>
            <person name="Lovell J.T."/>
            <person name="Jenkins J."/>
            <person name="Shu S."/>
            <person name="Juenger T.E."/>
            <person name="Schmutz J."/>
        </authorList>
    </citation>
    <scope>NUCLEOTIDE SEQUENCE</scope>
    <source>
        <strain evidence="3">AP13</strain>
    </source>
</reference>
<feature type="compositionally biased region" description="Polar residues" evidence="1">
    <location>
        <begin position="42"/>
        <end position="51"/>
    </location>
</feature>
<feature type="transmembrane region" description="Helical" evidence="2">
    <location>
        <begin position="199"/>
        <end position="222"/>
    </location>
</feature>
<name>A0A8T0R4W4_PANVG</name>
<keyword evidence="2" id="KW-0472">Membrane</keyword>
<accession>A0A8T0R4W4</accession>
<keyword evidence="2" id="KW-0812">Transmembrane</keyword>
<comment type="caution">
    <text evidence="3">The sequence shown here is derived from an EMBL/GenBank/DDBJ whole genome shotgun (WGS) entry which is preliminary data.</text>
</comment>
<organism evidence="3 4">
    <name type="scientific">Panicum virgatum</name>
    <name type="common">Blackwell switchgrass</name>
    <dbReference type="NCBI Taxonomy" id="38727"/>
    <lineage>
        <taxon>Eukaryota</taxon>
        <taxon>Viridiplantae</taxon>
        <taxon>Streptophyta</taxon>
        <taxon>Embryophyta</taxon>
        <taxon>Tracheophyta</taxon>
        <taxon>Spermatophyta</taxon>
        <taxon>Magnoliopsida</taxon>
        <taxon>Liliopsida</taxon>
        <taxon>Poales</taxon>
        <taxon>Poaceae</taxon>
        <taxon>PACMAD clade</taxon>
        <taxon>Panicoideae</taxon>
        <taxon>Panicodae</taxon>
        <taxon>Paniceae</taxon>
        <taxon>Panicinae</taxon>
        <taxon>Panicum</taxon>
        <taxon>Panicum sect. Hiantes</taxon>
    </lineage>
</organism>
<evidence type="ECO:0000313" key="3">
    <source>
        <dbReference type="EMBL" id="KAG2580195.1"/>
    </source>
</evidence>
<dbReference type="Proteomes" id="UP000823388">
    <property type="component" value="Chromosome 6N"/>
</dbReference>
<keyword evidence="2" id="KW-1133">Transmembrane helix</keyword>
<feature type="region of interest" description="Disordered" evidence="1">
    <location>
        <begin position="1"/>
        <end position="91"/>
    </location>
</feature>
<proteinExistence type="predicted"/>
<keyword evidence="4" id="KW-1185">Reference proteome</keyword>